<keyword evidence="8" id="KW-1185">Reference proteome</keyword>
<evidence type="ECO:0000313" key="8">
    <source>
        <dbReference type="Proteomes" id="UP000830729"/>
    </source>
</evidence>
<dbReference type="PANTHER" id="PTHR43335:SF4">
    <property type="entry name" value="ABC TRANSPORTER, ATP-BINDING PROTEIN"/>
    <property type="match status" value="1"/>
</dbReference>
<evidence type="ECO:0000256" key="1">
    <source>
        <dbReference type="ARBA" id="ARBA00005417"/>
    </source>
</evidence>
<dbReference type="SUPFAM" id="SSF52540">
    <property type="entry name" value="P-loop containing nucleoside triphosphate hydrolases"/>
    <property type="match status" value="1"/>
</dbReference>
<feature type="domain" description="ABC transporter" evidence="6">
    <location>
        <begin position="4"/>
        <end position="231"/>
    </location>
</feature>
<organism evidence="7 8">
    <name type="scientific">Halorussus limi</name>
    <dbReference type="NCBI Taxonomy" id="2938695"/>
    <lineage>
        <taxon>Archaea</taxon>
        <taxon>Methanobacteriati</taxon>
        <taxon>Methanobacteriota</taxon>
        <taxon>Stenosarchaea group</taxon>
        <taxon>Halobacteria</taxon>
        <taxon>Halobacteriales</taxon>
        <taxon>Haladaptataceae</taxon>
        <taxon>Halorussus</taxon>
    </lineage>
</organism>
<dbReference type="Gene3D" id="3.40.50.300">
    <property type="entry name" value="P-loop containing nucleotide triphosphate hydrolases"/>
    <property type="match status" value="1"/>
</dbReference>
<dbReference type="GO" id="GO:0005524">
    <property type="term" value="F:ATP binding"/>
    <property type="evidence" value="ECO:0007669"/>
    <property type="project" value="UniProtKB-KW"/>
</dbReference>
<evidence type="ECO:0000256" key="4">
    <source>
        <dbReference type="ARBA" id="ARBA00022840"/>
    </source>
</evidence>
<accession>A0A8U0HRA0</accession>
<dbReference type="PROSITE" id="PS00211">
    <property type="entry name" value="ABC_TRANSPORTER_1"/>
    <property type="match status" value="1"/>
</dbReference>
<dbReference type="InterPro" id="IPR003593">
    <property type="entry name" value="AAA+_ATPase"/>
</dbReference>
<feature type="region of interest" description="Disordered" evidence="5">
    <location>
        <begin position="298"/>
        <end position="342"/>
    </location>
</feature>
<keyword evidence="4 7" id="KW-0067">ATP-binding</keyword>
<reference evidence="7 8" key="1">
    <citation type="submission" date="2022-04" db="EMBL/GenBank/DDBJ databases">
        <title>Diverse halophilic archaea isolated from saline environments.</title>
        <authorList>
            <person name="Cui H.-L."/>
        </authorList>
    </citation>
    <scope>NUCLEOTIDE SEQUENCE [LARGE SCALE GENOMIC DNA]</scope>
    <source>
        <strain evidence="7 8">XZYJT49</strain>
    </source>
</reference>
<dbReference type="AlphaFoldDB" id="A0A8U0HRA0"/>
<dbReference type="InterPro" id="IPR003439">
    <property type="entry name" value="ABC_transporter-like_ATP-bd"/>
</dbReference>
<dbReference type="RefSeq" id="WP_248649464.1">
    <property type="nucleotide sequence ID" value="NZ_CP096659.1"/>
</dbReference>
<dbReference type="Pfam" id="PF00005">
    <property type="entry name" value="ABC_tran"/>
    <property type="match status" value="1"/>
</dbReference>
<gene>
    <name evidence="7" type="ORF">M0R89_12745</name>
</gene>
<dbReference type="Proteomes" id="UP000830729">
    <property type="component" value="Chromosome"/>
</dbReference>
<dbReference type="SMART" id="SM00382">
    <property type="entry name" value="AAA"/>
    <property type="match status" value="1"/>
</dbReference>
<evidence type="ECO:0000256" key="2">
    <source>
        <dbReference type="ARBA" id="ARBA00022448"/>
    </source>
</evidence>
<sequence length="342" mass="36248">MPAIETRGLTKRFGEDVVAVDSLNLTVESGEIFGFLGPNGAGKSTTINVLLDFIRPTEGSAEVLGHDAQRETQAIRERVGVLPEGATLYDRLTGREHVEWVADTKRADDDPDEILDRVGLGREDRQRRAGGYSKGMSQRLALGMALVGDPDLLILDEPSSGLDPNGIQEMRDLLREEAERGTTVFFSSHILPQVEAVCDRVGIMSGGRLVAEDTIEGLRESTGGSSQITATVDRIPDGFDPTELGTLAGVERASSDGNAVTAVCSDPGAKMDVLKRIDEVATVRDIRSEEASLEELFNRYTAADPGDGTGPTGSAEAGRTTEASGSDGSDDEPAEESAGVTA</sequence>
<protein>
    <submittedName>
        <fullName evidence="7">ABC transporter ATP-binding protein</fullName>
    </submittedName>
</protein>
<evidence type="ECO:0000256" key="5">
    <source>
        <dbReference type="SAM" id="MobiDB-lite"/>
    </source>
</evidence>
<evidence type="ECO:0000256" key="3">
    <source>
        <dbReference type="ARBA" id="ARBA00022741"/>
    </source>
</evidence>
<proteinExistence type="inferred from homology"/>
<dbReference type="InterPro" id="IPR017871">
    <property type="entry name" value="ABC_transporter-like_CS"/>
</dbReference>
<comment type="similarity">
    <text evidence="1">Belongs to the ABC transporter superfamily.</text>
</comment>
<keyword evidence="2" id="KW-0813">Transport</keyword>
<dbReference type="EMBL" id="CP096659">
    <property type="protein sequence ID" value="UPV73408.1"/>
    <property type="molecule type" value="Genomic_DNA"/>
</dbReference>
<dbReference type="KEGG" id="halx:M0R89_12745"/>
<evidence type="ECO:0000313" key="7">
    <source>
        <dbReference type="EMBL" id="UPV73408.1"/>
    </source>
</evidence>
<dbReference type="GeneID" id="72186082"/>
<dbReference type="InterPro" id="IPR027417">
    <property type="entry name" value="P-loop_NTPase"/>
</dbReference>
<evidence type="ECO:0000259" key="6">
    <source>
        <dbReference type="PROSITE" id="PS50893"/>
    </source>
</evidence>
<dbReference type="GO" id="GO:0016887">
    <property type="term" value="F:ATP hydrolysis activity"/>
    <property type="evidence" value="ECO:0007669"/>
    <property type="project" value="InterPro"/>
</dbReference>
<name>A0A8U0HRA0_9EURY</name>
<dbReference type="PANTHER" id="PTHR43335">
    <property type="entry name" value="ABC TRANSPORTER, ATP-BINDING PROTEIN"/>
    <property type="match status" value="1"/>
</dbReference>
<keyword evidence="3" id="KW-0547">Nucleotide-binding</keyword>
<dbReference type="PROSITE" id="PS50893">
    <property type="entry name" value="ABC_TRANSPORTER_2"/>
    <property type="match status" value="1"/>
</dbReference>
<dbReference type="CDD" id="cd03230">
    <property type="entry name" value="ABC_DR_subfamily_A"/>
    <property type="match status" value="1"/>
</dbReference>